<feature type="region of interest" description="Disordered" evidence="2">
    <location>
        <begin position="1"/>
        <end position="59"/>
    </location>
</feature>
<dbReference type="InterPro" id="IPR018247">
    <property type="entry name" value="EF_Hand_1_Ca_BS"/>
</dbReference>
<feature type="compositionally biased region" description="Acidic residues" evidence="2">
    <location>
        <begin position="44"/>
        <end position="59"/>
    </location>
</feature>
<feature type="compositionally biased region" description="Acidic residues" evidence="2">
    <location>
        <begin position="358"/>
        <end position="367"/>
    </location>
</feature>
<dbReference type="PANTHER" id="PTHR31323:SF1">
    <property type="entry name" value="MECHANOSENSITIVE ION CHANNEL PROTEIN"/>
    <property type="match status" value="1"/>
</dbReference>
<feature type="transmembrane region" description="Helical" evidence="3">
    <location>
        <begin position="80"/>
        <end position="101"/>
    </location>
</feature>
<dbReference type="Pfam" id="PF00924">
    <property type="entry name" value="MS_channel_2nd"/>
    <property type="match status" value="1"/>
</dbReference>
<comment type="caution">
    <text evidence="5">The sequence shown here is derived from an EMBL/GenBank/DDBJ whole genome shotgun (WGS) entry which is preliminary data.</text>
</comment>
<reference evidence="5 6" key="1">
    <citation type="submission" date="2024-04" db="EMBL/GenBank/DDBJ databases">
        <title>genome sequences of Mucor flavus KT1a and Helicostylum pulchrum KT1b strains isolated from the surface of a dry-aged beef.</title>
        <authorList>
            <person name="Toyotome T."/>
            <person name="Hosono M."/>
            <person name="Torimaru M."/>
            <person name="Fukuda K."/>
            <person name="Mikami N."/>
        </authorList>
    </citation>
    <scope>NUCLEOTIDE SEQUENCE [LARGE SCALE GENOMIC DNA]</scope>
    <source>
        <strain evidence="5 6">KT1a</strain>
    </source>
</reference>
<proteinExistence type="predicted"/>
<dbReference type="SMART" id="SM00054">
    <property type="entry name" value="EFh"/>
    <property type="match status" value="1"/>
</dbReference>
<keyword evidence="3" id="KW-0472">Membrane</keyword>
<evidence type="ECO:0000313" key="6">
    <source>
        <dbReference type="Proteomes" id="UP001473302"/>
    </source>
</evidence>
<dbReference type="EMBL" id="BAABUK010000009">
    <property type="protein sequence ID" value="GAA5811177.1"/>
    <property type="molecule type" value="Genomic_DNA"/>
</dbReference>
<feature type="domain" description="EF-hand" evidence="4">
    <location>
        <begin position="459"/>
        <end position="494"/>
    </location>
</feature>
<dbReference type="InterPro" id="IPR058650">
    <property type="entry name" value="Msy1/2-like"/>
</dbReference>
<dbReference type="InterPro" id="IPR011992">
    <property type="entry name" value="EF-hand-dom_pair"/>
</dbReference>
<keyword evidence="6" id="KW-1185">Reference proteome</keyword>
<dbReference type="PROSITE" id="PS00018">
    <property type="entry name" value="EF_HAND_1"/>
    <property type="match status" value="1"/>
</dbReference>
<feature type="region of interest" description="Disordered" evidence="2">
    <location>
        <begin position="761"/>
        <end position="786"/>
    </location>
</feature>
<feature type="transmembrane region" description="Helical" evidence="3">
    <location>
        <begin position="512"/>
        <end position="532"/>
    </location>
</feature>
<organism evidence="5 6">
    <name type="scientific">Mucor flavus</name>
    <dbReference type="NCBI Taxonomy" id="439312"/>
    <lineage>
        <taxon>Eukaryota</taxon>
        <taxon>Fungi</taxon>
        <taxon>Fungi incertae sedis</taxon>
        <taxon>Mucoromycota</taxon>
        <taxon>Mucoromycotina</taxon>
        <taxon>Mucoromycetes</taxon>
        <taxon>Mucorales</taxon>
        <taxon>Mucorineae</taxon>
        <taxon>Mucoraceae</taxon>
        <taxon>Mucor</taxon>
    </lineage>
</organism>
<feature type="transmembrane region" description="Helical" evidence="3">
    <location>
        <begin position="116"/>
        <end position="137"/>
    </location>
</feature>
<feature type="region of interest" description="Disordered" evidence="2">
    <location>
        <begin position="320"/>
        <end position="396"/>
    </location>
</feature>
<protein>
    <recommendedName>
        <fullName evidence="4">EF-hand domain-containing protein</fullName>
    </recommendedName>
</protein>
<keyword evidence="1" id="KW-0106">Calcium</keyword>
<keyword evidence="3" id="KW-0812">Transmembrane</keyword>
<evidence type="ECO:0000256" key="1">
    <source>
        <dbReference type="ARBA" id="ARBA00022837"/>
    </source>
</evidence>
<dbReference type="Pfam" id="PF13405">
    <property type="entry name" value="EF-hand_6"/>
    <property type="match status" value="1"/>
</dbReference>
<name>A0ABP9YWF1_9FUNG</name>
<dbReference type="Pfam" id="PF25886">
    <property type="entry name" value="Msy1"/>
    <property type="match status" value="1"/>
</dbReference>
<feature type="transmembrane region" description="Helical" evidence="3">
    <location>
        <begin position="210"/>
        <end position="229"/>
    </location>
</feature>
<feature type="compositionally biased region" description="Gly residues" evidence="2">
    <location>
        <begin position="771"/>
        <end position="783"/>
    </location>
</feature>
<feature type="compositionally biased region" description="Basic and acidic residues" evidence="2">
    <location>
        <begin position="15"/>
        <end position="43"/>
    </location>
</feature>
<dbReference type="PROSITE" id="PS50222">
    <property type="entry name" value="EF_HAND_2"/>
    <property type="match status" value="1"/>
</dbReference>
<dbReference type="SUPFAM" id="SSF50182">
    <property type="entry name" value="Sm-like ribonucleoproteins"/>
    <property type="match status" value="1"/>
</dbReference>
<evidence type="ECO:0000313" key="5">
    <source>
        <dbReference type="EMBL" id="GAA5811177.1"/>
    </source>
</evidence>
<dbReference type="InterPro" id="IPR002048">
    <property type="entry name" value="EF_hand_dom"/>
</dbReference>
<accession>A0ABP9YWF1</accession>
<feature type="compositionally biased region" description="Basic and acidic residues" evidence="2">
    <location>
        <begin position="368"/>
        <end position="388"/>
    </location>
</feature>
<evidence type="ECO:0000256" key="2">
    <source>
        <dbReference type="SAM" id="MobiDB-lite"/>
    </source>
</evidence>
<keyword evidence="3" id="KW-1133">Transmembrane helix</keyword>
<dbReference type="PANTHER" id="PTHR31323">
    <property type="entry name" value="MECHANOSENSITIVE ION CHANNEL PROTEIN MSY2"/>
    <property type="match status" value="1"/>
</dbReference>
<evidence type="ECO:0000259" key="4">
    <source>
        <dbReference type="PROSITE" id="PS50222"/>
    </source>
</evidence>
<feature type="compositionally biased region" description="Polar residues" evidence="2">
    <location>
        <begin position="320"/>
        <end position="330"/>
    </location>
</feature>
<dbReference type="Gene3D" id="1.10.238.10">
    <property type="entry name" value="EF-hand"/>
    <property type="match status" value="1"/>
</dbReference>
<gene>
    <name evidence="5" type="ORF">MFLAVUS_004608</name>
</gene>
<dbReference type="SUPFAM" id="SSF47473">
    <property type="entry name" value="EF-hand"/>
    <property type="match status" value="1"/>
</dbReference>
<sequence length="810" mass="92653">MASLEYIPDSVTVNEDNKEDGIRPEETKNEDGTRSDEHTRVKEDDDFDWDSEDDDDDSDISQVGSQRYFFFCLSSSSSKLSWICFLVLTVISVSVCIAVFVTVKPQRDPTMVSYNLALWFTFIAFMFCTTLVTQMVIESIPWFIRRIVAIVAPSKTELLHFKIAYYLDLRAYTKLVFITAWTWGSWAFLRHKVQLPEGSIRPDYVKTLETVWEILFLLSLFIFVEKFVLQCIATSFHKKAYDERLTDNRRSLRILDTLKCGNPIYPEDELLKRIPKKKNATEYHESAHLRAGKSIINNSEIQPEENDRGVRFRSNRTVDTSTVIPPVNNTADEEKPKKRNYIKTLSNKVTPKEKEEAIVEAEEAEEERTDRNLQANEDHNHSKLRRSDSSILSTASASGTSKSAKSYLYSRYMRLSKESAFADPIHRAKHLARHIYYNILGANPSRAYILESDLYPFFCTRGDAKRAFQLFDTDENGFISRRELRAGCVRIYRDRRDLARSMRDMSQATGKLDIILLVIFICFWIIAAIAIFGVNVGAQLIPVWSAFIAASFIFKRSAKDAFESIIFVFVTHAFDTGDRILIGDLNWVVNNVGIMVTTFNNIEGSVVYAKNSVLATKYIINCRRTGRTTELFDIQVSFHTPSWKIQELLSRMVEWNNQFPKLYTKDACFANTTALENVNKLSITFGFQHAKNWQDDNARWLRLNNFMMELKDQLQELGITYTRPELPIRLKYQEEEEKMDEEEDEKNRLRRRTGWNNTSKFQNYGECHSGGTTGPSSGGIGDGGEVDAGDSGAAMAAATAAIAFSSGGFD</sequence>
<dbReference type="InterPro" id="IPR006685">
    <property type="entry name" value="MscS_channel_2nd"/>
</dbReference>
<dbReference type="Proteomes" id="UP001473302">
    <property type="component" value="Unassembled WGS sequence"/>
</dbReference>
<dbReference type="InterPro" id="IPR010920">
    <property type="entry name" value="LSM_dom_sf"/>
</dbReference>
<evidence type="ECO:0000256" key="3">
    <source>
        <dbReference type="SAM" id="Phobius"/>
    </source>
</evidence>